<proteinExistence type="predicted"/>
<sequence length="73" mass="8723">MFNNAHAWGLWWPAEVSKFRRVLLTPICSNSRRVGRRIVLLKFPKFVGMRNRHEWVQVIRQDAHVPVTCQIRI</sequence>
<reference evidence="1" key="1">
    <citation type="submission" date="2020-08" db="EMBL/GenBank/DDBJ databases">
        <title>Multicomponent nature underlies the extraordinary mechanical properties of spider dragline silk.</title>
        <authorList>
            <person name="Kono N."/>
            <person name="Nakamura H."/>
            <person name="Mori M."/>
            <person name="Yoshida Y."/>
            <person name="Ohtoshi R."/>
            <person name="Malay A.D."/>
            <person name="Moran D.A.P."/>
            <person name="Tomita M."/>
            <person name="Numata K."/>
            <person name="Arakawa K."/>
        </authorList>
    </citation>
    <scope>NUCLEOTIDE SEQUENCE</scope>
</reference>
<dbReference type="Proteomes" id="UP000887159">
    <property type="component" value="Unassembled WGS sequence"/>
</dbReference>
<accession>A0A8X6V1E3</accession>
<protein>
    <submittedName>
        <fullName evidence="1">Uncharacterized protein</fullName>
    </submittedName>
</protein>
<keyword evidence="2" id="KW-1185">Reference proteome</keyword>
<comment type="caution">
    <text evidence="1">The sequence shown here is derived from an EMBL/GenBank/DDBJ whole genome shotgun (WGS) entry which is preliminary data.</text>
</comment>
<evidence type="ECO:0000313" key="2">
    <source>
        <dbReference type="Proteomes" id="UP000887159"/>
    </source>
</evidence>
<gene>
    <name evidence="1" type="ORF">TNCV_3682381</name>
</gene>
<organism evidence="1 2">
    <name type="scientific">Trichonephila clavipes</name>
    <name type="common">Golden silk orbweaver</name>
    <name type="synonym">Nephila clavipes</name>
    <dbReference type="NCBI Taxonomy" id="2585209"/>
    <lineage>
        <taxon>Eukaryota</taxon>
        <taxon>Metazoa</taxon>
        <taxon>Ecdysozoa</taxon>
        <taxon>Arthropoda</taxon>
        <taxon>Chelicerata</taxon>
        <taxon>Arachnida</taxon>
        <taxon>Araneae</taxon>
        <taxon>Araneomorphae</taxon>
        <taxon>Entelegynae</taxon>
        <taxon>Araneoidea</taxon>
        <taxon>Nephilidae</taxon>
        <taxon>Trichonephila</taxon>
    </lineage>
</organism>
<name>A0A8X6V1E3_TRICX</name>
<evidence type="ECO:0000313" key="1">
    <source>
        <dbReference type="EMBL" id="GFX91652.1"/>
    </source>
</evidence>
<dbReference type="EMBL" id="BMAU01021135">
    <property type="protein sequence ID" value="GFX91652.1"/>
    <property type="molecule type" value="Genomic_DNA"/>
</dbReference>
<dbReference type="AlphaFoldDB" id="A0A8X6V1E3"/>